<dbReference type="RefSeq" id="WP_189984561.1">
    <property type="nucleotide sequence ID" value="NZ_BNBF01000017.1"/>
</dbReference>
<gene>
    <name evidence="5" type="ORF">GCM10018980_51240</name>
</gene>
<evidence type="ECO:0000259" key="4">
    <source>
        <dbReference type="SMART" id="SM00479"/>
    </source>
</evidence>
<name>A0A919EZ83_9ACTN</name>
<dbReference type="Gene3D" id="3.30.420.10">
    <property type="entry name" value="Ribonuclease H-like superfamily/Ribonuclease H"/>
    <property type="match status" value="1"/>
</dbReference>
<dbReference type="Proteomes" id="UP000619355">
    <property type="component" value="Unassembled WGS sequence"/>
</dbReference>
<dbReference type="EMBL" id="BNBF01000017">
    <property type="protein sequence ID" value="GHG61800.1"/>
    <property type="molecule type" value="Genomic_DNA"/>
</dbReference>
<dbReference type="AlphaFoldDB" id="A0A919EZ83"/>
<dbReference type="PANTHER" id="PTHR30231">
    <property type="entry name" value="DNA POLYMERASE III SUBUNIT EPSILON"/>
    <property type="match status" value="1"/>
</dbReference>
<keyword evidence="6" id="KW-1185">Reference proteome</keyword>
<organism evidence="5 6">
    <name type="scientific">Streptomyces capoamus</name>
    <dbReference type="NCBI Taxonomy" id="68183"/>
    <lineage>
        <taxon>Bacteria</taxon>
        <taxon>Bacillati</taxon>
        <taxon>Actinomycetota</taxon>
        <taxon>Actinomycetes</taxon>
        <taxon>Kitasatosporales</taxon>
        <taxon>Streptomycetaceae</taxon>
        <taxon>Streptomyces</taxon>
    </lineage>
</organism>
<dbReference type="PANTHER" id="PTHR30231:SF4">
    <property type="entry name" value="PROTEIN NEN2"/>
    <property type="match status" value="1"/>
</dbReference>
<dbReference type="GO" id="GO:0003676">
    <property type="term" value="F:nucleic acid binding"/>
    <property type="evidence" value="ECO:0007669"/>
    <property type="project" value="InterPro"/>
</dbReference>
<dbReference type="CDD" id="cd06127">
    <property type="entry name" value="DEDDh"/>
    <property type="match status" value="1"/>
</dbReference>
<dbReference type="InterPro" id="IPR012337">
    <property type="entry name" value="RNaseH-like_sf"/>
</dbReference>
<proteinExistence type="predicted"/>
<evidence type="ECO:0000256" key="2">
    <source>
        <dbReference type="ARBA" id="ARBA00022801"/>
    </source>
</evidence>
<sequence>MTWFTGRLCGFDLETTGVDVEKDRIVTACIVQCGGSQPTASSTWLSDVGGMEIPEAAAKVHGVTTEKARAEGYPAANVVQDLVTALVQVVTHGIPIVAMNASFDLTILDREARRHGIAPLTDVVGDDLRVVDPRVLDKQVDQRRKGQRTLTALCQHYQVPLDGAHSADADAIAACRVAWRLGSTVPQLGAMSIDDLHQAQIKWAEEQGRSLAAYFRRTPGKESWADGVRTEWPLIPAQRGGEQS</sequence>
<evidence type="ECO:0000313" key="6">
    <source>
        <dbReference type="Proteomes" id="UP000619355"/>
    </source>
</evidence>
<evidence type="ECO:0000313" key="5">
    <source>
        <dbReference type="EMBL" id="GHG61800.1"/>
    </source>
</evidence>
<dbReference type="InterPro" id="IPR036397">
    <property type="entry name" value="RNaseH_sf"/>
</dbReference>
<protein>
    <submittedName>
        <fullName evidence="5">3'-5' exonuclease</fullName>
    </submittedName>
</protein>
<accession>A0A919EZ83</accession>
<keyword evidence="2" id="KW-0378">Hydrolase</keyword>
<dbReference type="GO" id="GO:0005829">
    <property type="term" value="C:cytosol"/>
    <property type="evidence" value="ECO:0007669"/>
    <property type="project" value="TreeGrafter"/>
</dbReference>
<dbReference type="SMART" id="SM00479">
    <property type="entry name" value="EXOIII"/>
    <property type="match status" value="1"/>
</dbReference>
<dbReference type="GO" id="GO:0008408">
    <property type="term" value="F:3'-5' exonuclease activity"/>
    <property type="evidence" value="ECO:0007669"/>
    <property type="project" value="TreeGrafter"/>
</dbReference>
<evidence type="ECO:0000256" key="1">
    <source>
        <dbReference type="ARBA" id="ARBA00022722"/>
    </source>
</evidence>
<keyword evidence="1" id="KW-0540">Nuclease</keyword>
<dbReference type="Pfam" id="PF00929">
    <property type="entry name" value="RNase_T"/>
    <property type="match status" value="1"/>
</dbReference>
<dbReference type="InterPro" id="IPR013520">
    <property type="entry name" value="Ribonucl_H"/>
</dbReference>
<evidence type="ECO:0000256" key="3">
    <source>
        <dbReference type="ARBA" id="ARBA00022839"/>
    </source>
</evidence>
<feature type="domain" description="Exonuclease" evidence="4">
    <location>
        <begin position="7"/>
        <end position="187"/>
    </location>
</feature>
<reference evidence="6" key="1">
    <citation type="journal article" date="2019" name="Int. J. Syst. Evol. Microbiol.">
        <title>The Global Catalogue of Microorganisms (GCM) 10K type strain sequencing project: providing services to taxonomists for standard genome sequencing and annotation.</title>
        <authorList>
            <consortium name="The Broad Institute Genomics Platform"/>
            <consortium name="The Broad Institute Genome Sequencing Center for Infectious Disease"/>
            <person name="Wu L."/>
            <person name="Ma J."/>
        </authorList>
    </citation>
    <scope>NUCLEOTIDE SEQUENCE [LARGE SCALE GENOMIC DNA]</scope>
    <source>
        <strain evidence="6">JCM 4253</strain>
    </source>
</reference>
<dbReference type="SUPFAM" id="SSF53098">
    <property type="entry name" value="Ribonuclease H-like"/>
    <property type="match status" value="1"/>
</dbReference>
<keyword evidence="3 5" id="KW-0269">Exonuclease</keyword>
<comment type="caution">
    <text evidence="5">The sequence shown here is derived from an EMBL/GenBank/DDBJ whole genome shotgun (WGS) entry which is preliminary data.</text>
</comment>
<dbReference type="NCBIfam" id="NF005927">
    <property type="entry name" value="PRK07942.1"/>
    <property type="match status" value="1"/>
</dbReference>